<evidence type="ECO:0000313" key="7">
    <source>
        <dbReference type="EMBL" id="KAK1744245.1"/>
    </source>
</evidence>
<dbReference type="EMBL" id="JATAAI010000007">
    <property type="protein sequence ID" value="KAK1744245.1"/>
    <property type="molecule type" value="Genomic_DNA"/>
</dbReference>
<feature type="region of interest" description="Disordered" evidence="5">
    <location>
        <begin position="113"/>
        <end position="134"/>
    </location>
</feature>
<dbReference type="Proteomes" id="UP001224775">
    <property type="component" value="Unassembled WGS sequence"/>
</dbReference>
<keyword evidence="7" id="KW-0346">Stress response</keyword>
<keyword evidence="2" id="KW-0238">DNA-binding</keyword>
<feature type="compositionally biased region" description="Polar residues" evidence="5">
    <location>
        <begin position="26"/>
        <end position="39"/>
    </location>
</feature>
<feature type="region of interest" description="Disordered" evidence="5">
    <location>
        <begin position="1"/>
        <end position="56"/>
    </location>
</feature>
<evidence type="ECO:0000259" key="6">
    <source>
        <dbReference type="SMART" id="SM00415"/>
    </source>
</evidence>
<dbReference type="Pfam" id="PF00447">
    <property type="entry name" value="HSF_DNA-bind"/>
    <property type="match status" value="1"/>
</dbReference>
<dbReference type="GO" id="GO:0043565">
    <property type="term" value="F:sequence-specific DNA binding"/>
    <property type="evidence" value="ECO:0007669"/>
    <property type="project" value="InterPro"/>
</dbReference>
<dbReference type="InterPro" id="IPR036388">
    <property type="entry name" value="WH-like_DNA-bd_sf"/>
</dbReference>
<dbReference type="SUPFAM" id="SSF46785">
    <property type="entry name" value="Winged helix' DNA-binding domain"/>
    <property type="match status" value="1"/>
</dbReference>
<dbReference type="GO" id="GO:0005634">
    <property type="term" value="C:nucleus"/>
    <property type="evidence" value="ECO:0007669"/>
    <property type="project" value="UniProtKB-SubCell"/>
</dbReference>
<feature type="domain" description="HSF-type DNA-binding" evidence="6">
    <location>
        <begin position="319"/>
        <end position="416"/>
    </location>
</feature>
<dbReference type="SMART" id="SM00415">
    <property type="entry name" value="HSF"/>
    <property type="match status" value="1"/>
</dbReference>
<gene>
    <name evidence="7" type="ORF">QTG54_004778</name>
</gene>
<dbReference type="InterPro" id="IPR036390">
    <property type="entry name" value="WH_DNA-bd_sf"/>
</dbReference>
<feature type="compositionally biased region" description="Low complexity" evidence="5">
    <location>
        <begin position="113"/>
        <end position="123"/>
    </location>
</feature>
<comment type="caution">
    <text evidence="7">The sequence shown here is derived from an EMBL/GenBank/DDBJ whole genome shotgun (WGS) entry which is preliminary data.</text>
</comment>
<dbReference type="Gene3D" id="1.10.10.10">
    <property type="entry name" value="Winged helix-like DNA-binding domain superfamily/Winged helix DNA-binding domain"/>
    <property type="match status" value="1"/>
</dbReference>
<feature type="region of interest" description="Disordered" evidence="5">
    <location>
        <begin position="590"/>
        <end position="611"/>
    </location>
</feature>
<evidence type="ECO:0000313" key="8">
    <source>
        <dbReference type="Proteomes" id="UP001224775"/>
    </source>
</evidence>
<evidence type="ECO:0000256" key="2">
    <source>
        <dbReference type="ARBA" id="ARBA00023125"/>
    </source>
</evidence>
<protein>
    <submittedName>
        <fullName evidence="7">Heat shock factor family protein</fullName>
    </submittedName>
</protein>
<evidence type="ECO:0000256" key="1">
    <source>
        <dbReference type="ARBA" id="ARBA00004123"/>
    </source>
</evidence>
<reference evidence="7" key="1">
    <citation type="submission" date="2023-06" db="EMBL/GenBank/DDBJ databases">
        <title>Survivors Of The Sea: Transcriptome response of Skeletonema marinoi to long-term dormancy.</title>
        <authorList>
            <person name="Pinder M.I.M."/>
            <person name="Kourtchenko O."/>
            <person name="Robertson E.K."/>
            <person name="Larsson T."/>
            <person name="Maumus F."/>
            <person name="Osuna-Cruz C.M."/>
            <person name="Vancaester E."/>
            <person name="Stenow R."/>
            <person name="Vandepoele K."/>
            <person name="Ploug H."/>
            <person name="Bruchert V."/>
            <person name="Godhe A."/>
            <person name="Topel M."/>
        </authorList>
    </citation>
    <scope>NUCLEOTIDE SEQUENCE</scope>
    <source>
        <strain evidence="7">R05AC</strain>
    </source>
</reference>
<dbReference type="AlphaFoldDB" id="A0AAD8YFU2"/>
<evidence type="ECO:0000256" key="4">
    <source>
        <dbReference type="RuleBase" id="RU004020"/>
    </source>
</evidence>
<comment type="subcellular location">
    <subcellularLocation>
        <location evidence="1">Nucleus</location>
    </subcellularLocation>
</comment>
<sequence length="611" mass="65343">MQTSTEKMTGADNSTPSAAPEGSLPRTVTASNNIQVETDNANRENQKTTPQNTAAAAVRLDEEVSQANEALFLSIADEALASNDEHINQNEQQAKLTSTVSTGSEVAHDVDASAAATSAPSNAGDGGPDITSAADAEPTFSAAHTDAANTKQEAGRRGSEFLLIAAQAAEAAEFAEKAQSRADAIRQAAIQLTSASPPQDQQEQGHENVTNQLNTLADGLMNLQGQNNTPVQKELSSDIKIDEQLKAQVYSVAATMMQANGSQSKYDPVPSLTMDGVLHRPNPPKSSDKPRPKPVKHVYHDYASAPTPNDMPRKKTGGVSQPFPDKLMSMLDRETANHPDVITWCPHGRAFVVKKPKVFTAEVMINYFRQSKLTSFQRQLNLYGFRRITQGVDSGAYYHELFLRGRPDLTSKMVRQKVKGTGHKQPTDASTEPNFYAMPPVTQMTEAMKTTLGLGQVYPHSAPMNFASTKPPPMAVPDGTLYTKSSKNAPLPSPSLQAVAALRRLSNPALGIPTNFSLGAPAAQAQLPHQTNENAIWSGCQPDPYPYQMQPVDPSSLSPSKVHGFHPTSSLGACPVASEAAATMAQMFSTPGRAEGGDNETDSIGIKSYPV</sequence>
<dbReference type="PANTHER" id="PTHR10015">
    <property type="entry name" value="HEAT SHOCK TRANSCRIPTION FACTOR"/>
    <property type="match status" value="1"/>
</dbReference>
<evidence type="ECO:0000256" key="3">
    <source>
        <dbReference type="ARBA" id="ARBA00023242"/>
    </source>
</evidence>
<evidence type="ECO:0000256" key="5">
    <source>
        <dbReference type="SAM" id="MobiDB-lite"/>
    </source>
</evidence>
<organism evidence="7 8">
    <name type="scientific">Skeletonema marinoi</name>
    <dbReference type="NCBI Taxonomy" id="267567"/>
    <lineage>
        <taxon>Eukaryota</taxon>
        <taxon>Sar</taxon>
        <taxon>Stramenopiles</taxon>
        <taxon>Ochrophyta</taxon>
        <taxon>Bacillariophyta</taxon>
        <taxon>Coscinodiscophyceae</taxon>
        <taxon>Thalassiosirophycidae</taxon>
        <taxon>Thalassiosirales</taxon>
        <taxon>Skeletonemataceae</taxon>
        <taxon>Skeletonema</taxon>
        <taxon>Skeletonema marinoi-dohrnii complex</taxon>
    </lineage>
</organism>
<dbReference type="FunFam" id="1.10.10.10:FF:000479">
    <property type="entry name" value="Predicted protein"/>
    <property type="match status" value="1"/>
</dbReference>
<dbReference type="InterPro" id="IPR000232">
    <property type="entry name" value="HSF_DNA-bd"/>
</dbReference>
<dbReference type="PANTHER" id="PTHR10015:SF206">
    <property type="entry name" value="HSF-TYPE DNA-BINDING DOMAIN-CONTAINING PROTEIN"/>
    <property type="match status" value="1"/>
</dbReference>
<feature type="region of interest" description="Disordered" evidence="5">
    <location>
        <begin position="273"/>
        <end position="296"/>
    </location>
</feature>
<name>A0AAD8YFU2_9STRA</name>
<dbReference type="GO" id="GO:0003700">
    <property type="term" value="F:DNA-binding transcription factor activity"/>
    <property type="evidence" value="ECO:0007669"/>
    <property type="project" value="InterPro"/>
</dbReference>
<keyword evidence="8" id="KW-1185">Reference proteome</keyword>
<keyword evidence="3" id="KW-0539">Nucleus</keyword>
<comment type="similarity">
    <text evidence="4">Belongs to the HSF family.</text>
</comment>
<proteinExistence type="inferred from homology"/>
<accession>A0AAD8YFU2</accession>
<feature type="compositionally biased region" description="Polar residues" evidence="5">
    <location>
        <begin position="1"/>
        <end position="17"/>
    </location>
</feature>